<organism evidence="1 2">
    <name type="scientific">Tetracentron sinense</name>
    <name type="common">Spur-leaf</name>
    <dbReference type="NCBI Taxonomy" id="13715"/>
    <lineage>
        <taxon>Eukaryota</taxon>
        <taxon>Viridiplantae</taxon>
        <taxon>Streptophyta</taxon>
        <taxon>Embryophyta</taxon>
        <taxon>Tracheophyta</taxon>
        <taxon>Spermatophyta</taxon>
        <taxon>Magnoliopsida</taxon>
        <taxon>Trochodendrales</taxon>
        <taxon>Trochodendraceae</taxon>
        <taxon>Tetracentron</taxon>
    </lineage>
</organism>
<dbReference type="Proteomes" id="UP000655225">
    <property type="component" value="Unassembled WGS sequence"/>
</dbReference>
<name>A0A834YDB1_TETSI</name>
<protein>
    <submittedName>
        <fullName evidence="1">Uncharacterized protein</fullName>
    </submittedName>
</protein>
<comment type="caution">
    <text evidence="1">The sequence shown here is derived from an EMBL/GenBank/DDBJ whole genome shotgun (WGS) entry which is preliminary data.</text>
</comment>
<keyword evidence="2" id="KW-1185">Reference proteome</keyword>
<evidence type="ECO:0000313" key="1">
    <source>
        <dbReference type="EMBL" id="KAF8378290.1"/>
    </source>
</evidence>
<dbReference type="EMBL" id="JABCRI010000023">
    <property type="protein sequence ID" value="KAF8378290.1"/>
    <property type="molecule type" value="Genomic_DNA"/>
</dbReference>
<dbReference type="AlphaFoldDB" id="A0A834YDB1"/>
<dbReference type="PANTHER" id="PTHR35738">
    <property type="entry name" value="OS05G0577800 PROTEIN"/>
    <property type="match status" value="1"/>
</dbReference>
<dbReference type="PANTHER" id="PTHR35738:SF3">
    <property type="entry name" value="OS05G0577800 PROTEIN"/>
    <property type="match status" value="1"/>
</dbReference>
<dbReference type="OMA" id="WMSVPAY"/>
<reference evidence="1 2" key="1">
    <citation type="submission" date="2020-04" db="EMBL/GenBank/DDBJ databases">
        <title>Plant Genome Project.</title>
        <authorList>
            <person name="Zhang R.-G."/>
        </authorList>
    </citation>
    <scope>NUCLEOTIDE SEQUENCE [LARGE SCALE GENOMIC DNA]</scope>
    <source>
        <strain evidence="1">YNK0</strain>
        <tissue evidence="1">Leaf</tissue>
    </source>
</reference>
<evidence type="ECO:0000313" key="2">
    <source>
        <dbReference type="Proteomes" id="UP000655225"/>
    </source>
</evidence>
<proteinExistence type="predicted"/>
<dbReference type="OrthoDB" id="439326at2759"/>
<gene>
    <name evidence="1" type="ORF">HHK36_029629</name>
</gene>
<sequence length="162" mass="18418">MIASFYQHAVVQRRIPLVGNGGSYLLFFIYIILQGKVGPFSSSIALAFKSWWKPSFTFSVSAVRDRTIGRTAFGFGVRIEDLRQARFNSTILRLNPPLIYFDLLTCSYQRADPNYVMLTPNKEHLAEGILWKIGKIPMLQSDIDSGNFDCLPRELRPIGKIL</sequence>
<accession>A0A834YDB1</accession>